<organism evidence="2 3">
    <name type="scientific">Bifidobacterium hapali</name>
    <dbReference type="NCBI Taxonomy" id="1630172"/>
    <lineage>
        <taxon>Bacteria</taxon>
        <taxon>Bacillati</taxon>
        <taxon>Actinomycetota</taxon>
        <taxon>Actinomycetes</taxon>
        <taxon>Bifidobacteriales</taxon>
        <taxon>Bifidobacteriaceae</taxon>
        <taxon>Bifidobacterium</taxon>
    </lineage>
</organism>
<keyword evidence="1" id="KW-1133">Transmembrane helix</keyword>
<keyword evidence="3" id="KW-1185">Reference proteome</keyword>
<dbReference type="Proteomes" id="UP000216074">
    <property type="component" value="Unassembled WGS sequence"/>
</dbReference>
<gene>
    <name evidence="2" type="ORF">BHAP_2163</name>
</gene>
<sequence length="615" mass="67751">MSRHVVASHKSRKHTPQRRIWPWALTLVFVALAVFGGVSGVFGYQFYTQARQVKEHEENALSLLKGVSDLNSLNDVDATNKQISQAQQETAKAVEIAHNNLWDAATKIPKYGDDISAVQGMTMVLNALMEDSLPKFMKLLSTIKNTNLSNGEGSLNVQPIIEAQKDLKTANESLQKQVEVYLALPAPHVELVRSAYESGAVQLTKLADKVNQLSRTFQILPDFLGSDQPRTYALMLMTTSEERSSGGLIGSVGVVTTDNGKITVGDFRSNSDYLAYGTGDPTDDEYRIFNTWGPLHMSFDIRDLAVYPDSSRVAEGMRAIWQRTPWGANQQLDGVMLADPVFLQELVKVTGNITLSDGRVLNGDNTAEFLLNTVYKEYSDQQTDAYFQQIAEQTLGTMFTNIDFNKLMKLGETMSAMSGDRHFSMYSFDENIEAAYRNAGFTAETPNSEENPKIGVYVTEQNPSKMGWYIHRTSKITRTGCDITGSQSYHVKYTLTNTLNTNDWYSLPEYITGVVKDIASYGYEKVLIYAPAGGDIATVTATGTGEVSDNRKESLNGKAIYASIAKIAPGQSVTYSFDVTTSTKSISDLGIDQTPMGWLDSAVTKDVSACAIDVK</sequence>
<evidence type="ECO:0000313" key="2">
    <source>
        <dbReference type="EMBL" id="OZG62113.1"/>
    </source>
</evidence>
<keyword evidence="1" id="KW-0812">Transmembrane</keyword>
<protein>
    <submittedName>
        <fullName evidence="2">Chemotaxis protein</fullName>
    </submittedName>
</protein>
<accession>A0A261FT40</accession>
<reference evidence="2 3" key="1">
    <citation type="journal article" date="2017" name="BMC Genomics">
        <title>Comparative genomic and phylogenomic analyses of the Bifidobacteriaceae family.</title>
        <authorList>
            <person name="Lugli G.A."/>
            <person name="Milani C."/>
            <person name="Turroni F."/>
            <person name="Duranti S."/>
            <person name="Mancabelli L."/>
            <person name="Mangifesta M."/>
            <person name="Ferrario C."/>
            <person name="Modesto M."/>
            <person name="Mattarelli P."/>
            <person name="Jiri K."/>
            <person name="van Sinderen D."/>
            <person name="Ventura M."/>
        </authorList>
    </citation>
    <scope>NUCLEOTIDE SEQUENCE [LARGE SCALE GENOMIC DNA]</scope>
    <source>
        <strain evidence="2 3">DSM 100202</strain>
    </source>
</reference>
<name>A0A261FT40_9BIFI</name>
<dbReference type="RefSeq" id="WP_094730679.1">
    <property type="nucleotide sequence ID" value="NZ_MWWY01000049.1"/>
</dbReference>
<keyword evidence="1" id="KW-0472">Membrane</keyword>
<evidence type="ECO:0000313" key="3">
    <source>
        <dbReference type="Proteomes" id="UP000216074"/>
    </source>
</evidence>
<feature type="transmembrane region" description="Helical" evidence="1">
    <location>
        <begin position="20"/>
        <end position="47"/>
    </location>
</feature>
<dbReference type="OrthoDB" id="3223041at2"/>
<dbReference type="InterPro" id="IPR025101">
    <property type="entry name" value="DUF4012"/>
</dbReference>
<dbReference type="Pfam" id="PF13196">
    <property type="entry name" value="DUF4012"/>
    <property type="match status" value="1"/>
</dbReference>
<evidence type="ECO:0000256" key="1">
    <source>
        <dbReference type="SAM" id="Phobius"/>
    </source>
</evidence>
<proteinExistence type="predicted"/>
<comment type="caution">
    <text evidence="2">The sequence shown here is derived from an EMBL/GenBank/DDBJ whole genome shotgun (WGS) entry which is preliminary data.</text>
</comment>
<dbReference type="AlphaFoldDB" id="A0A261FT40"/>
<dbReference type="EMBL" id="MWWY01000049">
    <property type="protein sequence ID" value="OZG62113.1"/>
    <property type="molecule type" value="Genomic_DNA"/>
</dbReference>